<gene>
    <name evidence="2" type="ORF">RAG0_01159</name>
</gene>
<evidence type="ECO:0000313" key="2">
    <source>
        <dbReference type="EMBL" id="CZS90012.1"/>
    </source>
</evidence>
<dbReference type="EC" id="3.5.1.23" evidence="1"/>
<dbReference type="AlphaFoldDB" id="A0A1E1JWB2"/>
<evidence type="ECO:0000313" key="3">
    <source>
        <dbReference type="Proteomes" id="UP000178912"/>
    </source>
</evidence>
<evidence type="ECO:0000256" key="1">
    <source>
        <dbReference type="ARBA" id="ARBA00011891"/>
    </source>
</evidence>
<accession>A0A1E1JWB2</accession>
<dbReference type="PANTHER" id="PTHR28583:SF1">
    <property type="entry name" value="ACID CERAMIDASE"/>
    <property type="match status" value="1"/>
</dbReference>
<keyword evidence="3" id="KW-1185">Reference proteome</keyword>
<protein>
    <recommendedName>
        <fullName evidence="1">ceramidase</fullName>
        <ecNumber evidence="1">3.5.1.23</ecNumber>
    </recommendedName>
</protein>
<dbReference type="EMBL" id="FJUX01000004">
    <property type="protein sequence ID" value="CZS90012.1"/>
    <property type="molecule type" value="Genomic_DNA"/>
</dbReference>
<dbReference type="PANTHER" id="PTHR28583">
    <property type="entry name" value="ACID AMIDASE"/>
    <property type="match status" value="1"/>
</dbReference>
<sequence>MYVTDDVIIAYESPLPMEDRGLVLGEVSILAAVALLPIAGPAGRISSTVIPWQWARKLVEWLASIFLYRVDSSEETKELRGISEASGIDLYFLVALNVLLDSLLGCTSGGVMTSMGQKGGDGKRMMHFRTLDWGMDPLRSVLVVLENERLVGVSEFPANLFLLNLLIADGLRAAVIERDLDSAEVRIDSEFIIVTNNDTMSKDSDTKSKIKNEKKKSTLGLDMDDWIQESSERMDCVWRK</sequence>
<proteinExistence type="predicted"/>
<organism evidence="2 3">
    <name type="scientific">Rhynchosporium agropyri</name>
    <dbReference type="NCBI Taxonomy" id="914238"/>
    <lineage>
        <taxon>Eukaryota</taxon>
        <taxon>Fungi</taxon>
        <taxon>Dikarya</taxon>
        <taxon>Ascomycota</taxon>
        <taxon>Pezizomycotina</taxon>
        <taxon>Leotiomycetes</taxon>
        <taxon>Helotiales</taxon>
        <taxon>Ploettnerulaceae</taxon>
        <taxon>Rhynchosporium</taxon>
    </lineage>
</organism>
<dbReference type="OrthoDB" id="5273684at2759"/>
<name>A0A1E1JWB2_9HELO</name>
<dbReference type="GO" id="GO:0017040">
    <property type="term" value="F:N-acylsphingosine amidohydrolase activity"/>
    <property type="evidence" value="ECO:0007669"/>
    <property type="project" value="UniProtKB-EC"/>
</dbReference>
<dbReference type="Proteomes" id="UP000178912">
    <property type="component" value="Unassembled WGS sequence"/>
</dbReference>
<reference evidence="3" key="1">
    <citation type="submission" date="2016-03" db="EMBL/GenBank/DDBJ databases">
        <authorList>
            <person name="Guldener U."/>
        </authorList>
    </citation>
    <scope>NUCLEOTIDE SEQUENCE [LARGE SCALE GENOMIC DNA]</scope>
    <source>
        <strain evidence="3">04CH-RAC-A.6.1</strain>
    </source>
</reference>